<reference evidence="2" key="1">
    <citation type="submission" date="2016-06" db="EMBL/GenBank/DDBJ databases">
        <title>Parallel loss of symbiosis genes in relatives of nitrogen-fixing non-legume Parasponia.</title>
        <authorList>
            <person name="Van Velzen R."/>
            <person name="Holmer R."/>
            <person name="Bu F."/>
            <person name="Rutten L."/>
            <person name="Van Zeijl A."/>
            <person name="Liu W."/>
            <person name="Santuari L."/>
            <person name="Cao Q."/>
            <person name="Sharma T."/>
            <person name="Shen D."/>
            <person name="Roswanjaya Y."/>
            <person name="Wardhani T."/>
            <person name="Kalhor M.S."/>
            <person name="Jansen J."/>
            <person name="Van den Hoogen J."/>
            <person name="Gungor B."/>
            <person name="Hartog M."/>
            <person name="Hontelez J."/>
            <person name="Verver J."/>
            <person name="Yang W.-C."/>
            <person name="Schijlen E."/>
            <person name="Repin R."/>
            <person name="Schilthuizen M."/>
            <person name="Schranz E."/>
            <person name="Heidstra R."/>
            <person name="Miyata K."/>
            <person name="Fedorova E."/>
            <person name="Kohlen W."/>
            <person name="Bisseling T."/>
            <person name="Smit S."/>
            <person name="Geurts R."/>
        </authorList>
    </citation>
    <scope>NUCLEOTIDE SEQUENCE [LARGE SCALE GENOMIC DNA]</scope>
    <source>
        <strain evidence="2">cv. RG33-2</strain>
    </source>
</reference>
<gene>
    <name evidence="1" type="ORF">TorRG33x02_279800</name>
</gene>
<dbReference type="InParanoid" id="A0A2P5CMG3"/>
<evidence type="ECO:0000313" key="2">
    <source>
        <dbReference type="Proteomes" id="UP000237000"/>
    </source>
</evidence>
<dbReference type="Proteomes" id="UP000237000">
    <property type="component" value="Unassembled WGS sequence"/>
</dbReference>
<evidence type="ECO:0000313" key="1">
    <source>
        <dbReference type="EMBL" id="PON62206.1"/>
    </source>
</evidence>
<comment type="caution">
    <text evidence="1">The sequence shown here is derived from an EMBL/GenBank/DDBJ whole genome shotgun (WGS) entry which is preliminary data.</text>
</comment>
<accession>A0A2P5CMG3</accession>
<keyword evidence="2" id="KW-1185">Reference proteome</keyword>
<protein>
    <submittedName>
        <fullName evidence="1">Uncharacterized protein</fullName>
    </submittedName>
</protein>
<proteinExistence type="predicted"/>
<dbReference type="EMBL" id="JXTC01000349">
    <property type="protein sequence ID" value="PON62206.1"/>
    <property type="molecule type" value="Genomic_DNA"/>
</dbReference>
<sequence length="81" mass="9116">MNWIDAVEPLLVAVYEVHVLCWSKRSRTSHPHSRSISPAAWPTLSNTLPVAQPYLQLSWHHLWVLSQVLAVVHGGGSPRSR</sequence>
<name>A0A2P5CMG3_TREOI</name>
<dbReference type="AlphaFoldDB" id="A0A2P5CMG3"/>
<organism evidence="1 2">
    <name type="scientific">Trema orientale</name>
    <name type="common">Charcoal tree</name>
    <name type="synonym">Celtis orientalis</name>
    <dbReference type="NCBI Taxonomy" id="63057"/>
    <lineage>
        <taxon>Eukaryota</taxon>
        <taxon>Viridiplantae</taxon>
        <taxon>Streptophyta</taxon>
        <taxon>Embryophyta</taxon>
        <taxon>Tracheophyta</taxon>
        <taxon>Spermatophyta</taxon>
        <taxon>Magnoliopsida</taxon>
        <taxon>eudicotyledons</taxon>
        <taxon>Gunneridae</taxon>
        <taxon>Pentapetalae</taxon>
        <taxon>rosids</taxon>
        <taxon>fabids</taxon>
        <taxon>Rosales</taxon>
        <taxon>Cannabaceae</taxon>
        <taxon>Trema</taxon>
    </lineage>
</organism>